<dbReference type="InterPro" id="IPR037041">
    <property type="entry name" value="Trigger_fac_C_sf"/>
</dbReference>
<dbReference type="EMBL" id="JACQAY010000323">
    <property type="protein sequence ID" value="MBI3540522.1"/>
    <property type="molecule type" value="Genomic_DNA"/>
</dbReference>
<dbReference type="GO" id="GO:0003755">
    <property type="term" value="F:peptidyl-prolyl cis-trans isomerase activity"/>
    <property type="evidence" value="ECO:0007669"/>
    <property type="project" value="UniProtKB-KW"/>
</dbReference>
<evidence type="ECO:0000259" key="4">
    <source>
        <dbReference type="Pfam" id="PF00254"/>
    </source>
</evidence>
<reference evidence="6" key="1">
    <citation type="submission" date="2020-07" db="EMBL/GenBank/DDBJ databases">
        <title>Huge and variable diversity of episymbiotic CPR bacteria and DPANN archaea in groundwater ecosystems.</title>
        <authorList>
            <person name="He C.Y."/>
            <person name="Keren R."/>
            <person name="Whittaker M."/>
            <person name="Farag I.F."/>
            <person name="Doudna J."/>
            <person name="Cate J.H.D."/>
            <person name="Banfield J.F."/>
        </authorList>
    </citation>
    <scope>NUCLEOTIDE SEQUENCE</scope>
    <source>
        <strain evidence="6">NC_groundwater_928_Pr1_S-0.2um_72_17</strain>
    </source>
</reference>
<dbReference type="SUPFAM" id="SSF102735">
    <property type="entry name" value="Trigger factor ribosome-binding domain"/>
    <property type="match status" value="1"/>
</dbReference>
<dbReference type="GO" id="GO:0044183">
    <property type="term" value="F:protein folding chaperone"/>
    <property type="evidence" value="ECO:0007669"/>
    <property type="project" value="TreeGrafter"/>
</dbReference>
<feature type="domain" description="Trigger factor ribosome-binding bacterial" evidence="5">
    <location>
        <begin position="1"/>
        <end position="143"/>
    </location>
</feature>
<dbReference type="InterPro" id="IPR001179">
    <property type="entry name" value="PPIase_FKBP_dom"/>
</dbReference>
<protein>
    <recommendedName>
        <fullName evidence="2">peptidylprolyl isomerase</fullName>
        <ecNumber evidence="2">5.2.1.8</ecNumber>
    </recommendedName>
</protein>
<name>A0A9D6L651_UNCEI</name>
<dbReference type="PANTHER" id="PTHR30560">
    <property type="entry name" value="TRIGGER FACTOR CHAPERONE AND PEPTIDYL-PROLYL CIS/TRANS ISOMERASE"/>
    <property type="match status" value="1"/>
</dbReference>
<evidence type="ECO:0000256" key="1">
    <source>
        <dbReference type="ARBA" id="ARBA00000971"/>
    </source>
</evidence>
<dbReference type="GO" id="GO:0015031">
    <property type="term" value="P:protein transport"/>
    <property type="evidence" value="ECO:0007669"/>
    <property type="project" value="InterPro"/>
</dbReference>
<evidence type="ECO:0000259" key="5">
    <source>
        <dbReference type="Pfam" id="PF05697"/>
    </source>
</evidence>
<dbReference type="InterPro" id="IPR046357">
    <property type="entry name" value="PPIase_dom_sf"/>
</dbReference>
<dbReference type="Proteomes" id="UP000807850">
    <property type="component" value="Unassembled WGS sequence"/>
</dbReference>
<dbReference type="Gene3D" id="3.30.70.1050">
    <property type="entry name" value="Trigger factor ribosome-binding domain"/>
    <property type="match status" value="1"/>
</dbReference>
<comment type="catalytic activity">
    <reaction evidence="1">
        <text>[protein]-peptidylproline (omega=180) = [protein]-peptidylproline (omega=0)</text>
        <dbReference type="Rhea" id="RHEA:16237"/>
        <dbReference type="Rhea" id="RHEA-COMP:10747"/>
        <dbReference type="Rhea" id="RHEA-COMP:10748"/>
        <dbReference type="ChEBI" id="CHEBI:83833"/>
        <dbReference type="ChEBI" id="CHEBI:83834"/>
        <dbReference type="EC" id="5.2.1.8"/>
    </reaction>
</comment>
<feature type="domain" description="PPIase FKBP-type" evidence="4">
    <location>
        <begin position="158"/>
        <end position="237"/>
    </location>
</feature>
<accession>A0A9D6L651</accession>
<dbReference type="GO" id="GO:0043335">
    <property type="term" value="P:protein unfolding"/>
    <property type="evidence" value="ECO:0007669"/>
    <property type="project" value="TreeGrafter"/>
</dbReference>
<dbReference type="GO" id="GO:0051083">
    <property type="term" value="P:'de novo' cotranslational protein folding"/>
    <property type="evidence" value="ECO:0007669"/>
    <property type="project" value="TreeGrafter"/>
</dbReference>
<keyword evidence="6" id="KW-0413">Isomerase</keyword>
<dbReference type="Pfam" id="PF00254">
    <property type="entry name" value="FKBP_C"/>
    <property type="match status" value="1"/>
</dbReference>
<dbReference type="InterPro" id="IPR008881">
    <property type="entry name" value="Trigger_fac_ribosome-bd_bac"/>
</dbReference>
<dbReference type="InterPro" id="IPR036611">
    <property type="entry name" value="Trigger_fac_ribosome-bd_sf"/>
</dbReference>
<dbReference type="NCBIfam" id="TIGR00115">
    <property type="entry name" value="tig"/>
    <property type="match status" value="1"/>
</dbReference>
<dbReference type="AlphaFoldDB" id="A0A9D6L651"/>
<dbReference type="PANTHER" id="PTHR30560:SF3">
    <property type="entry name" value="TRIGGER FACTOR-LIKE PROTEIN TIG, CHLOROPLASTIC"/>
    <property type="match status" value="1"/>
</dbReference>
<gene>
    <name evidence="6" type="primary">tig</name>
    <name evidence="6" type="ORF">HY076_09640</name>
</gene>
<evidence type="ECO:0000313" key="6">
    <source>
        <dbReference type="EMBL" id="MBI3540522.1"/>
    </source>
</evidence>
<feature type="non-terminal residue" evidence="6">
    <location>
        <position position="252"/>
    </location>
</feature>
<keyword evidence="3" id="KW-0697">Rotamase</keyword>
<proteinExistence type="predicted"/>
<comment type="caution">
    <text evidence="6">The sequence shown here is derived from an EMBL/GenBank/DDBJ whole genome shotgun (WGS) entry which is preliminary data.</text>
</comment>
<evidence type="ECO:0000313" key="7">
    <source>
        <dbReference type="Proteomes" id="UP000807850"/>
    </source>
</evidence>
<dbReference type="Pfam" id="PF05697">
    <property type="entry name" value="Trigger_N"/>
    <property type="match status" value="1"/>
</dbReference>
<dbReference type="SUPFAM" id="SSF54534">
    <property type="entry name" value="FKBP-like"/>
    <property type="match status" value="1"/>
</dbReference>
<organism evidence="6 7">
    <name type="scientific">Eiseniibacteriota bacterium</name>
    <dbReference type="NCBI Taxonomy" id="2212470"/>
    <lineage>
        <taxon>Bacteria</taxon>
        <taxon>Candidatus Eiseniibacteriota</taxon>
    </lineage>
</organism>
<dbReference type="InterPro" id="IPR005215">
    <property type="entry name" value="Trig_fac"/>
</dbReference>
<evidence type="ECO:0000256" key="3">
    <source>
        <dbReference type="ARBA" id="ARBA00023110"/>
    </source>
</evidence>
<dbReference type="EC" id="5.2.1.8" evidence="2"/>
<sequence length="252" mass="28273">MKHSARSTGPWQHTLEIEVPVEEVEGRLEEVARQIQRRASLPGFRKGHVPLDMVRQHYAASVEQEFLESFVPRVAGEAVDEARLQPVVPPLVRNLRFTPGQPLRFEAVVDVRPEIEAKNYRGIPITRTSRPVDESAVEKVLADLREESAVFVDLDRPARSGDVLLVDSTRFDAAGRRMPGSRMKARRLPLGGESMLPDLEAGLIGAVEGQERTVDVRYPDDYGVPELAGKALRYAIKVRKIQEKKLRALDDN</sequence>
<evidence type="ECO:0000256" key="2">
    <source>
        <dbReference type="ARBA" id="ARBA00013194"/>
    </source>
</evidence>
<dbReference type="Gene3D" id="3.10.50.40">
    <property type="match status" value="1"/>
</dbReference>
<dbReference type="Gene3D" id="1.10.3120.10">
    <property type="entry name" value="Trigger factor, C-terminal domain"/>
    <property type="match status" value="1"/>
</dbReference>
<dbReference type="GO" id="GO:0043022">
    <property type="term" value="F:ribosome binding"/>
    <property type="evidence" value="ECO:0007669"/>
    <property type="project" value="TreeGrafter"/>
</dbReference>